<keyword evidence="2" id="KW-1185">Reference proteome</keyword>
<evidence type="ECO:0000313" key="1">
    <source>
        <dbReference type="EMBL" id="CAA7393539.1"/>
    </source>
</evidence>
<dbReference type="EMBL" id="LR746266">
    <property type="protein sequence ID" value="CAA7393539.1"/>
    <property type="molecule type" value="Genomic_DNA"/>
</dbReference>
<accession>A0A7I8K8L3</accession>
<dbReference type="AlphaFoldDB" id="A0A7I8K8L3"/>
<proteinExistence type="predicted"/>
<dbReference type="Proteomes" id="UP000663760">
    <property type="component" value="Chromosome 3"/>
</dbReference>
<organism evidence="1 2">
    <name type="scientific">Spirodela intermedia</name>
    <name type="common">Intermediate duckweed</name>
    <dbReference type="NCBI Taxonomy" id="51605"/>
    <lineage>
        <taxon>Eukaryota</taxon>
        <taxon>Viridiplantae</taxon>
        <taxon>Streptophyta</taxon>
        <taxon>Embryophyta</taxon>
        <taxon>Tracheophyta</taxon>
        <taxon>Spermatophyta</taxon>
        <taxon>Magnoliopsida</taxon>
        <taxon>Liliopsida</taxon>
        <taxon>Araceae</taxon>
        <taxon>Lemnoideae</taxon>
        <taxon>Spirodela</taxon>
    </lineage>
</organism>
<name>A0A7I8K8L3_SPIIN</name>
<gene>
    <name evidence="1" type="ORF">SI8410_03004273</name>
</gene>
<protein>
    <submittedName>
        <fullName evidence="1">Uncharacterized protein</fullName>
    </submittedName>
</protein>
<reference evidence="1" key="1">
    <citation type="submission" date="2020-02" db="EMBL/GenBank/DDBJ databases">
        <authorList>
            <person name="Scholz U."/>
            <person name="Mascher M."/>
            <person name="Fiebig A."/>
        </authorList>
    </citation>
    <scope>NUCLEOTIDE SEQUENCE</scope>
</reference>
<sequence>MAGKNRRISTIWVALILCGISSSVSSHLSFREAS</sequence>
<evidence type="ECO:0000313" key="2">
    <source>
        <dbReference type="Proteomes" id="UP000663760"/>
    </source>
</evidence>